<dbReference type="InterPro" id="IPR029071">
    <property type="entry name" value="Ubiquitin-like_domsf"/>
</dbReference>
<feature type="region of interest" description="Disordered" evidence="1">
    <location>
        <begin position="497"/>
        <end position="532"/>
    </location>
</feature>
<feature type="region of interest" description="Disordered" evidence="1">
    <location>
        <begin position="222"/>
        <end position="242"/>
    </location>
</feature>
<feature type="region of interest" description="Disordered" evidence="1">
    <location>
        <begin position="423"/>
        <end position="444"/>
    </location>
</feature>
<feature type="domain" description="Ubiquitin-like" evidence="2">
    <location>
        <begin position="63"/>
        <end position="134"/>
    </location>
</feature>
<reference evidence="12 13" key="1">
    <citation type="submission" date="2018-08" db="EMBL/GenBank/DDBJ databases">
        <title>Genomic investigation of the strawberry pathogen Phytophthora fragariae indicates pathogenicity is determined by transcriptional variation in three key races.</title>
        <authorList>
            <person name="Adams T.M."/>
            <person name="Armitage A.D."/>
            <person name="Sobczyk M.K."/>
            <person name="Bates H.J."/>
            <person name="Dunwell J.M."/>
            <person name="Nellist C.F."/>
            <person name="Harrison R.J."/>
        </authorList>
    </citation>
    <scope>NUCLEOTIDE SEQUENCE [LARGE SCALE GENOMIC DNA]</scope>
    <source>
        <strain evidence="11 14">A4</strain>
        <strain evidence="10 15">BC-1</strain>
        <strain evidence="9 19">BC-23</strain>
        <strain evidence="8 13">NOV-27</strain>
        <strain evidence="7 16">NOV-5</strain>
        <strain evidence="6 17">NOV-71</strain>
        <strain evidence="3 12">NOV-9</strain>
        <strain evidence="5 20">ONT-3</strain>
        <strain evidence="4 18">SCRP245</strain>
    </source>
</reference>
<evidence type="ECO:0000256" key="1">
    <source>
        <dbReference type="SAM" id="MobiDB-lite"/>
    </source>
</evidence>
<feature type="compositionally biased region" description="Low complexity" evidence="1">
    <location>
        <begin position="25"/>
        <end position="36"/>
    </location>
</feature>
<evidence type="ECO:0000313" key="13">
    <source>
        <dbReference type="Proteomes" id="UP000433483"/>
    </source>
</evidence>
<dbReference type="GO" id="GO:0071818">
    <property type="term" value="C:BAT3 complex"/>
    <property type="evidence" value="ECO:0007669"/>
    <property type="project" value="TreeGrafter"/>
</dbReference>
<keyword evidence="13" id="KW-1185">Reference proteome</keyword>
<dbReference type="EMBL" id="QXGC01001391">
    <property type="protein sequence ID" value="KAE9203961.1"/>
    <property type="molecule type" value="Genomic_DNA"/>
</dbReference>
<feature type="region of interest" description="Disordered" evidence="1">
    <location>
        <begin position="664"/>
        <end position="717"/>
    </location>
</feature>
<evidence type="ECO:0000313" key="17">
    <source>
        <dbReference type="Proteomes" id="UP000441208"/>
    </source>
</evidence>
<dbReference type="EMBL" id="QXGA01001505">
    <property type="protein sequence ID" value="KAE9117201.1"/>
    <property type="molecule type" value="Genomic_DNA"/>
</dbReference>
<dbReference type="PANTHER" id="PTHR15204:SF0">
    <property type="entry name" value="LARGE PROLINE-RICH PROTEIN BAG6"/>
    <property type="match status" value="1"/>
</dbReference>
<accession>A0A6A3EC63</accession>
<feature type="compositionally biased region" description="Acidic residues" evidence="1">
    <location>
        <begin position="671"/>
        <end position="682"/>
    </location>
</feature>
<dbReference type="OrthoDB" id="428577at2759"/>
<feature type="compositionally biased region" description="Polar residues" evidence="1">
    <location>
        <begin position="582"/>
        <end position="598"/>
    </location>
</feature>
<feature type="compositionally biased region" description="Low complexity" evidence="1">
    <location>
        <begin position="813"/>
        <end position="855"/>
    </location>
</feature>
<evidence type="ECO:0000313" key="20">
    <source>
        <dbReference type="Proteomes" id="UP000488956"/>
    </source>
</evidence>
<feature type="compositionally biased region" description="Low complexity" evidence="1">
    <location>
        <begin position="753"/>
        <end position="771"/>
    </location>
</feature>
<feature type="region of interest" description="Disordered" evidence="1">
    <location>
        <begin position="790"/>
        <end position="866"/>
    </location>
</feature>
<evidence type="ECO:0000259" key="2">
    <source>
        <dbReference type="PROSITE" id="PS50053"/>
    </source>
</evidence>
<dbReference type="Proteomes" id="UP000437068">
    <property type="component" value="Unassembled WGS sequence"/>
</dbReference>
<dbReference type="Proteomes" id="UP000429523">
    <property type="component" value="Unassembled WGS sequence"/>
</dbReference>
<dbReference type="Proteomes" id="UP000433483">
    <property type="component" value="Unassembled WGS sequence"/>
</dbReference>
<evidence type="ECO:0000313" key="6">
    <source>
        <dbReference type="EMBL" id="KAE9090677.1"/>
    </source>
</evidence>
<feature type="compositionally biased region" description="Low complexity" evidence="1">
    <location>
        <begin position="46"/>
        <end position="57"/>
    </location>
</feature>
<dbReference type="PROSITE" id="PS50053">
    <property type="entry name" value="UBIQUITIN_2"/>
    <property type="match status" value="1"/>
</dbReference>
<evidence type="ECO:0000313" key="15">
    <source>
        <dbReference type="Proteomes" id="UP000440367"/>
    </source>
</evidence>
<evidence type="ECO:0000313" key="5">
    <source>
        <dbReference type="EMBL" id="KAE9090637.1"/>
    </source>
</evidence>
<evidence type="ECO:0000313" key="4">
    <source>
        <dbReference type="EMBL" id="KAE8991566.1"/>
    </source>
</evidence>
<organism evidence="3 12">
    <name type="scientific">Phytophthora fragariae</name>
    <dbReference type="NCBI Taxonomy" id="53985"/>
    <lineage>
        <taxon>Eukaryota</taxon>
        <taxon>Sar</taxon>
        <taxon>Stramenopiles</taxon>
        <taxon>Oomycota</taxon>
        <taxon>Peronosporomycetes</taxon>
        <taxon>Peronosporales</taxon>
        <taxon>Peronosporaceae</taxon>
        <taxon>Phytophthora</taxon>
    </lineage>
</organism>
<feature type="compositionally biased region" description="Low complexity" evidence="1">
    <location>
        <begin position="136"/>
        <end position="158"/>
    </location>
</feature>
<dbReference type="AlphaFoldDB" id="A0A6A3EC63"/>
<dbReference type="CDD" id="cd20104">
    <property type="entry name" value="MBT_PHF20L1-like"/>
    <property type="match status" value="1"/>
</dbReference>
<feature type="compositionally biased region" description="Low complexity" evidence="1">
    <location>
        <begin position="517"/>
        <end position="527"/>
    </location>
</feature>
<dbReference type="GO" id="GO:0036503">
    <property type="term" value="P:ERAD pathway"/>
    <property type="evidence" value="ECO:0007669"/>
    <property type="project" value="TreeGrafter"/>
</dbReference>
<dbReference type="PANTHER" id="PTHR15204">
    <property type="entry name" value="LARGE PROLINE-RICH PROTEIN BAG6"/>
    <property type="match status" value="1"/>
</dbReference>
<evidence type="ECO:0000313" key="18">
    <source>
        <dbReference type="Proteomes" id="UP000460718"/>
    </source>
</evidence>
<evidence type="ECO:0000313" key="19">
    <source>
        <dbReference type="Proteomes" id="UP000476176"/>
    </source>
</evidence>
<evidence type="ECO:0000313" key="14">
    <source>
        <dbReference type="Proteomes" id="UP000437068"/>
    </source>
</evidence>
<comment type="caution">
    <text evidence="3">The sequence shown here is derived from an EMBL/GenBank/DDBJ whole genome shotgun (WGS) entry which is preliminary data.</text>
</comment>
<dbReference type="EMBL" id="QXGF01001451">
    <property type="protein sequence ID" value="KAE8929907.1"/>
    <property type="molecule type" value="Genomic_DNA"/>
</dbReference>
<feature type="region of interest" description="Disordered" evidence="1">
    <location>
        <begin position="577"/>
        <end position="648"/>
    </location>
</feature>
<evidence type="ECO:0000313" key="16">
    <source>
        <dbReference type="Proteomes" id="UP000440732"/>
    </source>
</evidence>
<feature type="region of interest" description="Disordered" evidence="1">
    <location>
        <begin position="730"/>
        <end position="772"/>
    </location>
</feature>
<feature type="compositionally biased region" description="Acidic residues" evidence="1">
    <location>
        <begin position="856"/>
        <end position="866"/>
    </location>
</feature>
<evidence type="ECO:0000313" key="3">
    <source>
        <dbReference type="EMBL" id="KAE8929907.1"/>
    </source>
</evidence>
<dbReference type="InterPro" id="IPR000626">
    <property type="entry name" value="Ubiquitin-like_dom"/>
</dbReference>
<dbReference type="Proteomes" id="UP000441208">
    <property type="component" value="Unassembled WGS sequence"/>
</dbReference>
<dbReference type="EMBL" id="QXFX01001417">
    <property type="protein sequence ID" value="KAE9090637.1"/>
    <property type="molecule type" value="Genomic_DNA"/>
</dbReference>
<sequence length="866" mass="92878">MESAADASAAASPRAASIYTPPDSPASGAMSTSTSPATPPRPTQSPGPAVAAADGSNNDDASLHLRLKLLDERVFDVVAAPSMSVADFRARVAQVTEVPAARQRLIYRGKLLKDGAALAAYDLKDGHTVHLVAKPAAQPATNSASSSNSMTQTAAAGQEEGEDGARTRGPRRRQQQPGHELDGPAWNLASLRSALRRNAATGAAAQHTQPLPMLREILDEMSESPQEAAEAMGLGTSGPRRTEAATTTVDLEPITQGILTMRTVLSTAAVEQDARAAAEEDERVEAEETHDQTQQDQPVRRGPRQFFVGQWLDVKDTVNQWLESTVMDIADGKVLVHYHGWPTRWDEWIDFDSDRIAAFRTRTLHTQNMQRMSPVPTTRVPSAPRVGDNDIRRMVVDVRNLMREMAPHIDRLAELCEEDLRREREQRQTPLNPVDDAESAGATEPIVPTSAAAAGESRESEVSEVAHLVAPLFDRFGRLLVDSARYFDPLLRPELRGTSQRQQERRSAALRYGHGGSAQRQAASASAPMEAQDNSLSIRDLITTSPAAASDANQPRRSIDVHIHAIVAPASFASLARGNGDADNSSDAGVSTRSVQTPSTPPIGRSFGFNDSRSAATTDDDGDHSRVPLLSSYRHRSHSQESGPTQQERAVARDLDNFLSDDFFGTSFGRDDEDDSDDDSSTDSDVQRMVQTSYRPPSPSGRISSPRTPQSQGSSVYSIGVIPEVAEAEERLRARAAEQESRQFNGSDHNGGSERASSASAGSSASSSSSGFPTFLEVMRRTLSGVRNLVHHDTSSSPAPEASHPVDLVSGFSLPSSSSSSSLSSSSLSPPASPAAHSSDESVMSRPRSPSSASSVEEDLDLDEVD</sequence>
<dbReference type="EMBL" id="QXGE01001387">
    <property type="protein sequence ID" value="KAE9293324.1"/>
    <property type="molecule type" value="Genomic_DNA"/>
</dbReference>
<evidence type="ECO:0000313" key="11">
    <source>
        <dbReference type="EMBL" id="KAE9293324.1"/>
    </source>
</evidence>
<dbReference type="Proteomes" id="UP000488956">
    <property type="component" value="Unassembled WGS sequence"/>
</dbReference>
<evidence type="ECO:0000313" key="10">
    <source>
        <dbReference type="EMBL" id="KAE9205382.1"/>
    </source>
</evidence>
<dbReference type="EMBL" id="QXGB01001426">
    <property type="protein sequence ID" value="KAE9190976.1"/>
    <property type="molecule type" value="Genomic_DNA"/>
</dbReference>
<evidence type="ECO:0000313" key="8">
    <source>
        <dbReference type="EMBL" id="KAE9190976.1"/>
    </source>
</evidence>
<feature type="region of interest" description="Disordered" evidence="1">
    <location>
        <begin position="136"/>
        <end position="185"/>
    </location>
</feature>
<name>A0A6A3EC63_9STRA</name>
<dbReference type="Proteomes" id="UP000440732">
    <property type="component" value="Unassembled WGS sequence"/>
</dbReference>
<dbReference type="Proteomes" id="UP000476176">
    <property type="component" value="Unassembled WGS sequence"/>
</dbReference>
<feature type="compositionally biased region" description="Low complexity" evidence="1">
    <location>
        <begin position="700"/>
        <end position="709"/>
    </location>
</feature>
<dbReference type="SUPFAM" id="SSF54236">
    <property type="entry name" value="Ubiquitin-like"/>
    <property type="match status" value="1"/>
</dbReference>
<feature type="compositionally biased region" description="Low complexity" evidence="1">
    <location>
        <begin position="1"/>
        <end position="17"/>
    </location>
</feature>
<dbReference type="Proteomes" id="UP000460718">
    <property type="component" value="Unassembled WGS sequence"/>
</dbReference>
<evidence type="ECO:0000313" key="7">
    <source>
        <dbReference type="EMBL" id="KAE9117201.1"/>
    </source>
</evidence>
<evidence type="ECO:0000313" key="12">
    <source>
        <dbReference type="Proteomes" id="UP000429523"/>
    </source>
</evidence>
<evidence type="ECO:0000313" key="9">
    <source>
        <dbReference type="EMBL" id="KAE9203961.1"/>
    </source>
</evidence>
<dbReference type="SUPFAM" id="SSF63748">
    <property type="entry name" value="Tudor/PWWP/MBT"/>
    <property type="match status" value="1"/>
</dbReference>
<dbReference type="SMART" id="SM00213">
    <property type="entry name" value="UBQ"/>
    <property type="match status" value="1"/>
</dbReference>
<dbReference type="GO" id="GO:0051787">
    <property type="term" value="F:misfolded protein binding"/>
    <property type="evidence" value="ECO:0007669"/>
    <property type="project" value="TreeGrafter"/>
</dbReference>
<gene>
    <name evidence="11" type="ORF">PF001_g18312</name>
    <name evidence="10" type="ORF">PF002_g20342</name>
    <name evidence="9" type="ORF">PF004_g17983</name>
    <name evidence="8" type="ORF">PF005_g19033</name>
    <name evidence="7" type="ORF">PF006_g18863</name>
    <name evidence="6" type="ORF">PF007_g19150</name>
    <name evidence="3" type="ORF">PF009_g19990</name>
    <name evidence="5" type="ORF">PF010_g18510</name>
    <name evidence="4" type="ORF">PF011_g17900</name>
</gene>
<dbReference type="Pfam" id="PF00240">
    <property type="entry name" value="ubiquitin"/>
    <property type="match status" value="1"/>
</dbReference>
<proteinExistence type="predicted"/>
<dbReference type="EMBL" id="QXFZ01001427">
    <property type="protein sequence ID" value="KAE9090677.1"/>
    <property type="molecule type" value="Genomic_DNA"/>
</dbReference>
<dbReference type="GO" id="GO:0031593">
    <property type="term" value="F:polyubiquitin modification-dependent protein binding"/>
    <property type="evidence" value="ECO:0007669"/>
    <property type="project" value="TreeGrafter"/>
</dbReference>
<dbReference type="EMBL" id="QXGD01001472">
    <property type="protein sequence ID" value="KAE9205382.1"/>
    <property type="molecule type" value="Genomic_DNA"/>
</dbReference>
<feature type="region of interest" description="Disordered" evidence="1">
    <location>
        <begin position="271"/>
        <end position="302"/>
    </location>
</feature>
<dbReference type="Gene3D" id="3.10.20.90">
    <property type="entry name" value="Phosphatidylinositol 3-kinase Catalytic Subunit, Chain A, domain 1"/>
    <property type="match status" value="1"/>
</dbReference>
<feature type="region of interest" description="Disordered" evidence="1">
    <location>
        <begin position="1"/>
        <end position="57"/>
    </location>
</feature>
<dbReference type="Proteomes" id="UP000440367">
    <property type="component" value="Unassembled WGS sequence"/>
</dbReference>
<dbReference type="EMBL" id="QXFW01001389">
    <property type="protein sequence ID" value="KAE8991566.1"/>
    <property type="molecule type" value="Genomic_DNA"/>
</dbReference>
<feature type="compositionally biased region" description="Basic and acidic residues" evidence="1">
    <location>
        <begin position="730"/>
        <end position="741"/>
    </location>
</feature>
<dbReference type="Gene3D" id="2.30.30.140">
    <property type="match status" value="1"/>
</dbReference>
<protein>
    <recommendedName>
        <fullName evidence="2">Ubiquitin-like domain-containing protein</fullName>
    </recommendedName>
</protein>